<comment type="caution">
    <text evidence="2">The sequence shown here is derived from an EMBL/GenBank/DDBJ whole genome shotgun (WGS) entry which is preliminary data.</text>
</comment>
<dbReference type="AlphaFoldDB" id="A0AAJ0DQ89"/>
<reference evidence="2" key="1">
    <citation type="submission" date="2023-04" db="EMBL/GenBank/DDBJ databases">
        <title>Black Yeasts Isolated from many extreme environments.</title>
        <authorList>
            <person name="Coleine C."/>
            <person name="Stajich J.E."/>
            <person name="Selbmann L."/>
        </authorList>
    </citation>
    <scope>NUCLEOTIDE SEQUENCE</scope>
    <source>
        <strain evidence="2">CCFEE 5312</strain>
    </source>
</reference>
<gene>
    <name evidence="2" type="ORF">LTR09_003959</name>
</gene>
<dbReference type="EMBL" id="JAWDJX010000010">
    <property type="protein sequence ID" value="KAK3054801.1"/>
    <property type="molecule type" value="Genomic_DNA"/>
</dbReference>
<evidence type="ECO:0000313" key="3">
    <source>
        <dbReference type="Proteomes" id="UP001271007"/>
    </source>
</evidence>
<accession>A0AAJ0DQ89</accession>
<organism evidence="2 3">
    <name type="scientific">Extremus antarcticus</name>
    <dbReference type="NCBI Taxonomy" id="702011"/>
    <lineage>
        <taxon>Eukaryota</taxon>
        <taxon>Fungi</taxon>
        <taxon>Dikarya</taxon>
        <taxon>Ascomycota</taxon>
        <taxon>Pezizomycotina</taxon>
        <taxon>Dothideomycetes</taxon>
        <taxon>Dothideomycetidae</taxon>
        <taxon>Mycosphaerellales</taxon>
        <taxon>Extremaceae</taxon>
        <taxon>Extremus</taxon>
    </lineage>
</organism>
<proteinExistence type="predicted"/>
<name>A0AAJ0DQ89_9PEZI</name>
<feature type="region of interest" description="Disordered" evidence="1">
    <location>
        <begin position="1"/>
        <end position="50"/>
    </location>
</feature>
<sequence length="237" mass="25933">MEAGDGSQKRGRQPSGAPSSSLSETGPPPSKKGKQRAAPSPDASQGPKLSITMTLLFNRSTLGKRSCRIMIVDPTDPPDATPSPTDLELPNDDSLVKYVAEHNLTNVKFVEACFELHEDLQAAIQVLVPMLENHEINLRIKWPGRRKPTRDRSTNAERQCRGDFIQDLQAVIEAFRAAAGRKFSRPLVGRQFGEADDPDDRLLGDNFAWTMPPAQDVDTGGVVVACCMLQVDERGKA</sequence>
<evidence type="ECO:0000313" key="2">
    <source>
        <dbReference type="EMBL" id="KAK3054801.1"/>
    </source>
</evidence>
<keyword evidence="3" id="KW-1185">Reference proteome</keyword>
<evidence type="ECO:0000256" key="1">
    <source>
        <dbReference type="SAM" id="MobiDB-lite"/>
    </source>
</evidence>
<dbReference type="Proteomes" id="UP001271007">
    <property type="component" value="Unassembled WGS sequence"/>
</dbReference>
<protein>
    <submittedName>
        <fullName evidence="2">Uncharacterized protein</fullName>
    </submittedName>
</protein>